<dbReference type="EMBL" id="BAAAUF010000008">
    <property type="protein sequence ID" value="GAA3029861.1"/>
    <property type="molecule type" value="Genomic_DNA"/>
</dbReference>
<keyword evidence="2" id="KW-0503">Monooxygenase</keyword>
<sequence>MASGSFRVLLRAEIKPGMEKDFEHTWLEVGTGVTGHPANLGQWLMRSDEDEHVYYILSEWVDEPSFREFEQSDQHLEHRTKLHPYRSGGAMWTMTVVHALDKPRAVAG</sequence>
<protein>
    <submittedName>
        <fullName evidence="2">Antibiotic biosynthesis monooxygenase</fullName>
    </submittedName>
</protein>
<dbReference type="RefSeq" id="WP_234516415.1">
    <property type="nucleotide sequence ID" value="NZ_BAAAUF010000008.1"/>
</dbReference>
<accession>A0ABP6L5Q4</accession>
<feature type="domain" description="ABM" evidence="1">
    <location>
        <begin position="6"/>
        <end position="97"/>
    </location>
</feature>
<organism evidence="2 3">
    <name type="scientific">Streptomyces glomeratus</name>
    <dbReference type="NCBI Taxonomy" id="284452"/>
    <lineage>
        <taxon>Bacteria</taxon>
        <taxon>Bacillati</taxon>
        <taxon>Actinomycetota</taxon>
        <taxon>Actinomycetes</taxon>
        <taxon>Kitasatosporales</taxon>
        <taxon>Streptomycetaceae</taxon>
        <taxon>Streptomyces</taxon>
    </lineage>
</organism>
<dbReference type="Gene3D" id="3.30.70.100">
    <property type="match status" value="1"/>
</dbReference>
<keyword evidence="3" id="KW-1185">Reference proteome</keyword>
<dbReference type="InterPro" id="IPR011008">
    <property type="entry name" value="Dimeric_a/b-barrel"/>
</dbReference>
<gene>
    <name evidence="2" type="ORF">GCM10010448_09820</name>
</gene>
<dbReference type="Proteomes" id="UP001501532">
    <property type="component" value="Unassembled WGS sequence"/>
</dbReference>
<dbReference type="SUPFAM" id="SSF54909">
    <property type="entry name" value="Dimeric alpha+beta barrel"/>
    <property type="match status" value="1"/>
</dbReference>
<evidence type="ECO:0000259" key="1">
    <source>
        <dbReference type="PROSITE" id="PS51725"/>
    </source>
</evidence>
<dbReference type="PROSITE" id="PS51725">
    <property type="entry name" value="ABM"/>
    <property type="match status" value="1"/>
</dbReference>
<reference evidence="3" key="1">
    <citation type="journal article" date="2019" name="Int. J. Syst. Evol. Microbiol.">
        <title>The Global Catalogue of Microorganisms (GCM) 10K type strain sequencing project: providing services to taxonomists for standard genome sequencing and annotation.</title>
        <authorList>
            <consortium name="The Broad Institute Genomics Platform"/>
            <consortium name="The Broad Institute Genome Sequencing Center for Infectious Disease"/>
            <person name="Wu L."/>
            <person name="Ma J."/>
        </authorList>
    </citation>
    <scope>NUCLEOTIDE SEQUENCE [LARGE SCALE GENOMIC DNA]</scope>
    <source>
        <strain evidence="3">JCM 9091</strain>
    </source>
</reference>
<keyword evidence="2" id="KW-0560">Oxidoreductase</keyword>
<dbReference type="Pfam" id="PF03992">
    <property type="entry name" value="ABM"/>
    <property type="match status" value="1"/>
</dbReference>
<dbReference type="InterPro" id="IPR007138">
    <property type="entry name" value="ABM_dom"/>
</dbReference>
<proteinExistence type="predicted"/>
<comment type="caution">
    <text evidence="2">The sequence shown here is derived from an EMBL/GenBank/DDBJ whole genome shotgun (WGS) entry which is preliminary data.</text>
</comment>
<dbReference type="GO" id="GO:0004497">
    <property type="term" value="F:monooxygenase activity"/>
    <property type="evidence" value="ECO:0007669"/>
    <property type="project" value="UniProtKB-KW"/>
</dbReference>
<evidence type="ECO:0000313" key="2">
    <source>
        <dbReference type="EMBL" id="GAA3029861.1"/>
    </source>
</evidence>
<name>A0ABP6L5Q4_9ACTN</name>
<evidence type="ECO:0000313" key="3">
    <source>
        <dbReference type="Proteomes" id="UP001501532"/>
    </source>
</evidence>